<dbReference type="AlphaFoldDB" id="I0JMA9"/>
<proteinExistence type="predicted"/>
<sequence>MLSNYKINSGYSGYILNKPFKAWVMLDIPYSIMERMKFNV</sequence>
<dbReference type="STRING" id="866895.HBHAL_2931"/>
<accession>I0JMA9</accession>
<dbReference type="Proteomes" id="UP000007397">
    <property type="component" value="Chromosome"/>
</dbReference>
<dbReference type="EMBL" id="HE717023">
    <property type="protein sequence ID" value="CCG45279.1"/>
    <property type="molecule type" value="Genomic_DNA"/>
</dbReference>
<dbReference type="HOGENOM" id="CLU_3290524_0_0_9"/>
<name>I0JMA9_HALH3</name>
<evidence type="ECO:0000313" key="1">
    <source>
        <dbReference type="EMBL" id="CCG45279.1"/>
    </source>
</evidence>
<evidence type="ECO:0000313" key="2">
    <source>
        <dbReference type="Proteomes" id="UP000007397"/>
    </source>
</evidence>
<organism evidence="1 2">
    <name type="scientific">Halobacillus halophilus (strain ATCC 35676 / DSM 2266 / JCM 20832 / KCTC 3685 / LMG 17431 / NBRC 102448 / NCIMB 2269)</name>
    <name type="common">Sporosarcina halophila</name>
    <dbReference type="NCBI Taxonomy" id="866895"/>
    <lineage>
        <taxon>Bacteria</taxon>
        <taxon>Bacillati</taxon>
        <taxon>Bacillota</taxon>
        <taxon>Bacilli</taxon>
        <taxon>Bacillales</taxon>
        <taxon>Bacillaceae</taxon>
        <taxon>Halobacillus</taxon>
    </lineage>
</organism>
<gene>
    <name evidence="1" type="ordered locus">HBHAL_2931</name>
</gene>
<protein>
    <submittedName>
        <fullName evidence="1">Uncharacterized protein</fullName>
    </submittedName>
</protein>
<reference evidence="1 2" key="1">
    <citation type="journal article" date="2013" name="Environ. Microbiol.">
        <title>Chloride and organic osmolytes: a hybrid strategy to cope with elevated salinities by the moderately halophilic, chloride-dependent bacterium Halobacillus halophilus.</title>
        <authorList>
            <person name="Saum S.H."/>
            <person name="Pfeiffer F."/>
            <person name="Palm P."/>
            <person name="Rampp M."/>
            <person name="Schuster S.C."/>
            <person name="Muller V."/>
            <person name="Oesterhelt D."/>
        </authorList>
    </citation>
    <scope>NUCLEOTIDE SEQUENCE [LARGE SCALE GENOMIC DNA]</scope>
    <source>
        <strain evidence="2">ATCC 35676 / DSM 2266 / JCM 20832 / KCTC 3685 / LMG 17431 / NBRC 102448 / NCIMB 2269</strain>
    </source>
</reference>
<keyword evidence="2" id="KW-1185">Reference proteome</keyword>
<dbReference type="KEGG" id="hhd:HBHAL_2931"/>